<accession>A0A1F6LJN0</accession>
<dbReference type="Pfam" id="PF01713">
    <property type="entry name" value="Smr"/>
    <property type="match status" value="1"/>
</dbReference>
<dbReference type="EMBL" id="MFPS01000007">
    <property type="protein sequence ID" value="OGH59503.1"/>
    <property type="molecule type" value="Genomic_DNA"/>
</dbReference>
<dbReference type="AlphaFoldDB" id="A0A1F6LJN0"/>
<dbReference type="Proteomes" id="UP000177067">
    <property type="component" value="Unassembled WGS sequence"/>
</dbReference>
<dbReference type="SUPFAM" id="SSF160443">
    <property type="entry name" value="SMR domain-like"/>
    <property type="match status" value="1"/>
</dbReference>
<gene>
    <name evidence="2" type="ORF">A2725_01625</name>
</gene>
<proteinExistence type="predicted"/>
<dbReference type="InterPro" id="IPR002625">
    <property type="entry name" value="Smr_dom"/>
</dbReference>
<feature type="domain" description="Smr" evidence="1">
    <location>
        <begin position="18"/>
        <end position="78"/>
    </location>
</feature>
<organism evidence="2 3">
    <name type="scientific">Candidatus Magasanikbacteria bacterium RIFCSPHIGHO2_01_FULL_33_34</name>
    <dbReference type="NCBI Taxonomy" id="1798671"/>
    <lineage>
        <taxon>Bacteria</taxon>
        <taxon>Candidatus Magasanikiibacteriota</taxon>
    </lineage>
</organism>
<dbReference type="InterPro" id="IPR036063">
    <property type="entry name" value="Smr_dom_sf"/>
</dbReference>
<name>A0A1F6LJN0_9BACT</name>
<protein>
    <recommendedName>
        <fullName evidence="1">Smr domain-containing protein</fullName>
    </recommendedName>
</protein>
<reference evidence="2 3" key="1">
    <citation type="journal article" date="2016" name="Nat. Commun.">
        <title>Thousands of microbial genomes shed light on interconnected biogeochemical processes in an aquifer system.</title>
        <authorList>
            <person name="Anantharaman K."/>
            <person name="Brown C.T."/>
            <person name="Hug L.A."/>
            <person name="Sharon I."/>
            <person name="Castelle C.J."/>
            <person name="Probst A.J."/>
            <person name="Thomas B.C."/>
            <person name="Singh A."/>
            <person name="Wilkins M.J."/>
            <person name="Karaoz U."/>
            <person name="Brodie E.L."/>
            <person name="Williams K.H."/>
            <person name="Hubbard S.S."/>
            <person name="Banfield J.F."/>
        </authorList>
    </citation>
    <scope>NUCLEOTIDE SEQUENCE [LARGE SCALE GENOMIC DNA]</scope>
</reference>
<evidence type="ECO:0000259" key="1">
    <source>
        <dbReference type="Pfam" id="PF01713"/>
    </source>
</evidence>
<dbReference type="Gene3D" id="3.30.1370.110">
    <property type="match status" value="1"/>
</dbReference>
<comment type="caution">
    <text evidence="2">The sequence shown here is derived from an EMBL/GenBank/DDBJ whole genome shotgun (WGS) entry which is preliminary data.</text>
</comment>
<evidence type="ECO:0000313" key="3">
    <source>
        <dbReference type="Proteomes" id="UP000177067"/>
    </source>
</evidence>
<evidence type="ECO:0000313" key="2">
    <source>
        <dbReference type="EMBL" id="OGH59503.1"/>
    </source>
</evidence>
<sequence>MNETLFWTMSNGDNILTIDLHKSSGISEAEEQFEKELYYYAKNKEKYVKVVYGVGEGILKKVIIELIKKHPLVYDYYIGDDGFCIVEL</sequence>